<name>A0A0D2JE74_9CHLO</name>
<evidence type="ECO:0000313" key="2">
    <source>
        <dbReference type="EMBL" id="KIY97877.1"/>
    </source>
</evidence>
<dbReference type="RefSeq" id="XP_013896897.1">
    <property type="nucleotide sequence ID" value="XM_014041443.1"/>
</dbReference>
<feature type="region of interest" description="Disordered" evidence="1">
    <location>
        <begin position="1"/>
        <end position="30"/>
    </location>
</feature>
<evidence type="ECO:0000313" key="3">
    <source>
        <dbReference type="Proteomes" id="UP000054498"/>
    </source>
</evidence>
<gene>
    <name evidence="2" type="ORF">MNEG_10083</name>
</gene>
<dbReference type="KEGG" id="mng:MNEG_10083"/>
<dbReference type="AlphaFoldDB" id="A0A0D2JE74"/>
<organism evidence="2 3">
    <name type="scientific">Monoraphidium neglectum</name>
    <dbReference type="NCBI Taxonomy" id="145388"/>
    <lineage>
        <taxon>Eukaryota</taxon>
        <taxon>Viridiplantae</taxon>
        <taxon>Chlorophyta</taxon>
        <taxon>core chlorophytes</taxon>
        <taxon>Chlorophyceae</taxon>
        <taxon>CS clade</taxon>
        <taxon>Sphaeropleales</taxon>
        <taxon>Selenastraceae</taxon>
        <taxon>Monoraphidium</taxon>
    </lineage>
</organism>
<feature type="non-terminal residue" evidence="2">
    <location>
        <position position="63"/>
    </location>
</feature>
<proteinExistence type="predicted"/>
<evidence type="ECO:0000256" key="1">
    <source>
        <dbReference type="SAM" id="MobiDB-lite"/>
    </source>
</evidence>
<dbReference type="Proteomes" id="UP000054498">
    <property type="component" value="Unassembled WGS sequence"/>
</dbReference>
<sequence>MPFVTGPDLGPLVQNHQRRSGDAGAQWPPQQPCAMQFRLSQPRKRALPFASLVTISRGAAAKQ</sequence>
<dbReference type="GeneID" id="25727210"/>
<dbReference type="EMBL" id="KK102391">
    <property type="protein sequence ID" value="KIY97877.1"/>
    <property type="molecule type" value="Genomic_DNA"/>
</dbReference>
<reference evidence="2 3" key="1">
    <citation type="journal article" date="2013" name="BMC Genomics">
        <title>Reconstruction of the lipid metabolism for the microalga Monoraphidium neglectum from its genome sequence reveals characteristics suitable for biofuel production.</title>
        <authorList>
            <person name="Bogen C."/>
            <person name="Al-Dilaimi A."/>
            <person name="Albersmeier A."/>
            <person name="Wichmann J."/>
            <person name="Grundmann M."/>
            <person name="Rupp O."/>
            <person name="Lauersen K.J."/>
            <person name="Blifernez-Klassen O."/>
            <person name="Kalinowski J."/>
            <person name="Goesmann A."/>
            <person name="Mussgnug J.H."/>
            <person name="Kruse O."/>
        </authorList>
    </citation>
    <scope>NUCLEOTIDE SEQUENCE [LARGE SCALE GENOMIC DNA]</scope>
    <source>
        <strain evidence="2 3">SAG 48.87</strain>
    </source>
</reference>
<keyword evidence="3" id="KW-1185">Reference proteome</keyword>
<protein>
    <submittedName>
        <fullName evidence="2">Uncharacterized protein</fullName>
    </submittedName>
</protein>
<accession>A0A0D2JE74</accession>